<dbReference type="PANTHER" id="PTHR10344:SF1">
    <property type="entry name" value="THYMIDYLATE KINASE"/>
    <property type="match status" value="1"/>
</dbReference>
<organism evidence="11 12">
    <name type="scientific">Mytilus coruscus</name>
    <name type="common">Sea mussel</name>
    <dbReference type="NCBI Taxonomy" id="42192"/>
    <lineage>
        <taxon>Eukaryota</taxon>
        <taxon>Metazoa</taxon>
        <taxon>Spiralia</taxon>
        <taxon>Lophotrochozoa</taxon>
        <taxon>Mollusca</taxon>
        <taxon>Bivalvia</taxon>
        <taxon>Autobranchia</taxon>
        <taxon>Pteriomorphia</taxon>
        <taxon>Mytilida</taxon>
        <taxon>Mytiloidea</taxon>
        <taxon>Mytilidae</taxon>
        <taxon>Mytilinae</taxon>
        <taxon>Mytilus</taxon>
    </lineage>
</organism>
<evidence type="ECO:0000256" key="2">
    <source>
        <dbReference type="ARBA" id="ARBA00009776"/>
    </source>
</evidence>
<keyword evidence="7" id="KW-0547">Nucleotide-binding</keyword>
<evidence type="ECO:0000256" key="9">
    <source>
        <dbReference type="ARBA" id="ARBA00022840"/>
    </source>
</evidence>
<evidence type="ECO:0000259" key="10">
    <source>
        <dbReference type="Pfam" id="PF02223"/>
    </source>
</evidence>
<keyword evidence="12" id="KW-1185">Reference proteome</keyword>
<dbReference type="AlphaFoldDB" id="A0A6J8C096"/>
<dbReference type="EMBL" id="CACVKT020004354">
    <property type="protein sequence ID" value="CAC5389623.1"/>
    <property type="molecule type" value="Genomic_DNA"/>
</dbReference>
<dbReference type="GO" id="GO:0004550">
    <property type="term" value="F:nucleoside diphosphate kinase activity"/>
    <property type="evidence" value="ECO:0007669"/>
    <property type="project" value="TreeGrafter"/>
</dbReference>
<dbReference type="SUPFAM" id="SSF52540">
    <property type="entry name" value="P-loop containing nucleoside triphosphate hydrolases"/>
    <property type="match status" value="1"/>
</dbReference>
<dbReference type="CDD" id="cd01672">
    <property type="entry name" value="TMPK"/>
    <property type="match status" value="1"/>
</dbReference>
<evidence type="ECO:0000256" key="8">
    <source>
        <dbReference type="ARBA" id="ARBA00022777"/>
    </source>
</evidence>
<accession>A0A6J8C096</accession>
<protein>
    <recommendedName>
        <fullName evidence="4">Thymidylate kinase</fullName>
        <ecNumber evidence="3">2.7.4.9</ecNumber>
    </recommendedName>
</protein>
<dbReference type="GO" id="GO:0006227">
    <property type="term" value="P:dUDP biosynthetic process"/>
    <property type="evidence" value="ECO:0007669"/>
    <property type="project" value="TreeGrafter"/>
</dbReference>
<dbReference type="HAMAP" id="MF_00165">
    <property type="entry name" value="Thymidylate_kinase"/>
    <property type="match status" value="1"/>
</dbReference>
<dbReference type="PROSITE" id="PS01331">
    <property type="entry name" value="THYMIDYLATE_KINASE"/>
    <property type="match status" value="1"/>
</dbReference>
<gene>
    <name evidence="11" type="ORF">MCOR_24771</name>
</gene>
<keyword evidence="6" id="KW-0545">Nucleotide biosynthesis</keyword>
<dbReference type="GO" id="GO:0005829">
    <property type="term" value="C:cytosol"/>
    <property type="evidence" value="ECO:0007669"/>
    <property type="project" value="TreeGrafter"/>
</dbReference>
<dbReference type="GO" id="GO:0005739">
    <property type="term" value="C:mitochondrion"/>
    <property type="evidence" value="ECO:0007669"/>
    <property type="project" value="TreeGrafter"/>
</dbReference>
<evidence type="ECO:0000256" key="4">
    <source>
        <dbReference type="ARBA" id="ARBA00017144"/>
    </source>
</evidence>
<reference evidence="11 12" key="1">
    <citation type="submission" date="2020-06" db="EMBL/GenBank/DDBJ databases">
        <authorList>
            <person name="Li R."/>
            <person name="Bekaert M."/>
        </authorList>
    </citation>
    <scope>NUCLEOTIDE SEQUENCE [LARGE SCALE GENOMIC DNA]</scope>
    <source>
        <strain evidence="12">wild</strain>
    </source>
</reference>
<dbReference type="OrthoDB" id="425602at2759"/>
<feature type="domain" description="Thymidylate kinase-like" evidence="10">
    <location>
        <begin position="45"/>
        <end position="222"/>
    </location>
</feature>
<name>A0A6J8C096_MYTCO</name>
<evidence type="ECO:0000256" key="5">
    <source>
        <dbReference type="ARBA" id="ARBA00022679"/>
    </source>
</evidence>
<evidence type="ECO:0000256" key="1">
    <source>
        <dbReference type="ARBA" id="ARBA00004992"/>
    </source>
</evidence>
<sequence>MRLAALLPIPTMVKVRSVPINLAQNLKRTLTMLSTAKCRGALIVFEGCDHSGKTTQCKKLVAALKEKGIETEAMRFPDRTTTIGKMIDGYLSNKCEIEDHSVHLLFSANRWEMVPKIKSKLEAGITLIVDRYAYSGVAFTAAKEGFDMNWCKQPDVGLPKPDRVIYLTLSTEEAAARGTYGKERYEQTEFQQKVSKNFEKLKDSTWQEVTADKSIEDLHREILVITKSIIEESGDKPLQQLWSD</sequence>
<proteinExistence type="inferred from homology"/>
<dbReference type="InterPro" id="IPR039430">
    <property type="entry name" value="Thymidylate_kin-like_dom"/>
</dbReference>
<keyword evidence="8" id="KW-0418">Kinase</keyword>
<keyword evidence="5 11" id="KW-0808">Transferase</keyword>
<dbReference type="InterPro" id="IPR018095">
    <property type="entry name" value="Thymidylate_kin_CS"/>
</dbReference>
<dbReference type="GO" id="GO:0004798">
    <property type="term" value="F:dTMP kinase activity"/>
    <property type="evidence" value="ECO:0007669"/>
    <property type="project" value="UniProtKB-EC"/>
</dbReference>
<evidence type="ECO:0000313" key="12">
    <source>
        <dbReference type="Proteomes" id="UP000507470"/>
    </source>
</evidence>
<comment type="similarity">
    <text evidence="2">Belongs to the thymidylate kinase family.</text>
</comment>
<dbReference type="Pfam" id="PF02223">
    <property type="entry name" value="Thymidylate_kin"/>
    <property type="match status" value="1"/>
</dbReference>
<dbReference type="GO" id="GO:0006233">
    <property type="term" value="P:dTDP biosynthetic process"/>
    <property type="evidence" value="ECO:0007669"/>
    <property type="project" value="InterPro"/>
</dbReference>
<comment type="pathway">
    <text evidence="1">Pyrimidine metabolism; dTTP biosynthesis.</text>
</comment>
<dbReference type="FunFam" id="3.40.50.300:FF:000679">
    <property type="entry name" value="Thymidylate kinase"/>
    <property type="match status" value="1"/>
</dbReference>
<dbReference type="InterPro" id="IPR027417">
    <property type="entry name" value="P-loop_NTPase"/>
</dbReference>
<dbReference type="InterPro" id="IPR018094">
    <property type="entry name" value="Thymidylate_kinase"/>
</dbReference>
<dbReference type="Gene3D" id="3.40.50.300">
    <property type="entry name" value="P-loop containing nucleotide triphosphate hydrolases"/>
    <property type="match status" value="1"/>
</dbReference>
<dbReference type="PANTHER" id="PTHR10344">
    <property type="entry name" value="THYMIDYLATE KINASE"/>
    <property type="match status" value="1"/>
</dbReference>
<dbReference type="GO" id="GO:0005524">
    <property type="term" value="F:ATP binding"/>
    <property type="evidence" value="ECO:0007669"/>
    <property type="project" value="UniProtKB-KW"/>
</dbReference>
<evidence type="ECO:0000256" key="3">
    <source>
        <dbReference type="ARBA" id="ARBA00012980"/>
    </source>
</evidence>
<dbReference type="GO" id="GO:0005634">
    <property type="term" value="C:nucleus"/>
    <property type="evidence" value="ECO:0007669"/>
    <property type="project" value="TreeGrafter"/>
</dbReference>
<dbReference type="NCBIfam" id="TIGR00041">
    <property type="entry name" value="DTMP_kinase"/>
    <property type="match status" value="1"/>
</dbReference>
<evidence type="ECO:0000256" key="6">
    <source>
        <dbReference type="ARBA" id="ARBA00022727"/>
    </source>
</evidence>
<dbReference type="EC" id="2.7.4.9" evidence="3"/>
<evidence type="ECO:0000256" key="7">
    <source>
        <dbReference type="ARBA" id="ARBA00022741"/>
    </source>
</evidence>
<evidence type="ECO:0000313" key="11">
    <source>
        <dbReference type="EMBL" id="CAC5389623.1"/>
    </source>
</evidence>
<keyword evidence="9" id="KW-0067">ATP-binding</keyword>
<dbReference type="GO" id="GO:0006235">
    <property type="term" value="P:dTTP biosynthetic process"/>
    <property type="evidence" value="ECO:0007669"/>
    <property type="project" value="TreeGrafter"/>
</dbReference>
<dbReference type="Proteomes" id="UP000507470">
    <property type="component" value="Unassembled WGS sequence"/>
</dbReference>